<feature type="chain" id="PRO_5017214706" evidence="1">
    <location>
        <begin position="20"/>
        <end position="113"/>
    </location>
</feature>
<dbReference type="InterPro" id="IPR029167">
    <property type="entry name" value="Mug117"/>
</dbReference>
<proteinExistence type="predicted"/>
<keyword evidence="1" id="KW-0732">Signal</keyword>
<gene>
    <name evidence="2" type="ORF">PHISCL_07881</name>
</gene>
<comment type="caution">
    <text evidence="2">The sequence shown here is derived from an EMBL/GenBank/DDBJ whole genome shotgun (WGS) entry which is preliminary data.</text>
</comment>
<feature type="signal peptide" evidence="1">
    <location>
        <begin position="1"/>
        <end position="19"/>
    </location>
</feature>
<dbReference type="STRING" id="2070753.A0A3A2ZBY1"/>
<dbReference type="EMBL" id="MVGC01000370">
    <property type="protein sequence ID" value="RJE19783.1"/>
    <property type="molecule type" value="Genomic_DNA"/>
</dbReference>
<dbReference type="OrthoDB" id="3672617at2759"/>
<reference evidence="3" key="1">
    <citation type="submission" date="2017-02" db="EMBL/GenBank/DDBJ databases">
        <authorList>
            <person name="Tafer H."/>
            <person name="Lopandic K."/>
        </authorList>
    </citation>
    <scope>NUCLEOTIDE SEQUENCE [LARGE SCALE GENOMIC DNA]</scope>
    <source>
        <strain evidence="3">CBS 366.77</strain>
    </source>
</reference>
<dbReference type="Proteomes" id="UP000266188">
    <property type="component" value="Unassembled WGS sequence"/>
</dbReference>
<keyword evidence="3" id="KW-1185">Reference proteome</keyword>
<dbReference type="AlphaFoldDB" id="A0A3A2ZBY1"/>
<name>A0A3A2ZBY1_9EURO</name>
<protein>
    <submittedName>
        <fullName evidence="2">Uncharacterized protein</fullName>
    </submittedName>
</protein>
<organism evidence="2 3">
    <name type="scientific">Aspergillus sclerotialis</name>
    <dbReference type="NCBI Taxonomy" id="2070753"/>
    <lineage>
        <taxon>Eukaryota</taxon>
        <taxon>Fungi</taxon>
        <taxon>Dikarya</taxon>
        <taxon>Ascomycota</taxon>
        <taxon>Pezizomycotina</taxon>
        <taxon>Eurotiomycetes</taxon>
        <taxon>Eurotiomycetidae</taxon>
        <taxon>Eurotiales</taxon>
        <taxon>Aspergillaceae</taxon>
        <taxon>Aspergillus</taxon>
        <taxon>Aspergillus subgen. Polypaecilum</taxon>
    </lineage>
</organism>
<evidence type="ECO:0000313" key="2">
    <source>
        <dbReference type="EMBL" id="RJE19783.1"/>
    </source>
</evidence>
<sequence length="113" mass="12316">MQLSKYLVLAASLATATLAYDSNCEGSFLPVSKEECAEAINNIDTTKNYSEDTEFSSGHCYLKYATNGGSDSEVSGQEIRDVAQNIIDNCHDSHGSYGIDNCDECHVTVNYRS</sequence>
<accession>A0A3A2ZBY1</accession>
<dbReference type="Pfam" id="PF15474">
    <property type="entry name" value="MU117"/>
    <property type="match status" value="1"/>
</dbReference>
<evidence type="ECO:0000256" key="1">
    <source>
        <dbReference type="SAM" id="SignalP"/>
    </source>
</evidence>
<evidence type="ECO:0000313" key="3">
    <source>
        <dbReference type="Proteomes" id="UP000266188"/>
    </source>
</evidence>